<dbReference type="InterPro" id="IPR051005">
    <property type="entry name" value="Pentraxin_domain"/>
</dbReference>
<dbReference type="Proteomes" id="UP000291020">
    <property type="component" value="Unassembled WGS sequence"/>
</dbReference>
<evidence type="ECO:0000256" key="1">
    <source>
        <dbReference type="ARBA" id="ARBA00001913"/>
    </source>
</evidence>
<keyword evidence="7" id="KW-1015">Disulfide bond</keyword>
<dbReference type="PANTHER" id="PTHR45869:SF7">
    <property type="entry name" value="C-REACTIVE PROTEIN"/>
    <property type="match status" value="1"/>
</dbReference>
<dbReference type="GO" id="GO:0046872">
    <property type="term" value="F:metal ion binding"/>
    <property type="evidence" value="ECO:0007669"/>
    <property type="project" value="UniProtKB-KW"/>
</dbReference>
<evidence type="ECO:0000256" key="4">
    <source>
        <dbReference type="ARBA" id="ARBA00022723"/>
    </source>
</evidence>
<protein>
    <recommendedName>
        <fullName evidence="9">Pentraxin (PTX) domain-containing protein</fullName>
    </recommendedName>
</protein>
<sequence length="210" mass="23945">LSSIPLWQPFMYLKTAVLKICVFPKGSNDPCAILSPRLERPQQSFTVCLRSFGHLAQPYSLFSYSPTEYQMYMGGEPLTFSVPLSSCSTQWESSCLAWDLARGWCSGGEQAKLRQEGKDQDSYQGSLAANQEFVEEIAEVNVWHHVLLPEQMGQLHKEKLPSPRPYVHRLKELGMCSLEKRRLRESMIAVFNYLKGCHKKDGEKLFSFAT</sequence>
<evidence type="ECO:0000256" key="5">
    <source>
        <dbReference type="ARBA" id="ARBA00022729"/>
    </source>
</evidence>
<keyword evidence="6" id="KW-0106">Calcium</keyword>
<dbReference type="AlphaFoldDB" id="A0A452HAA5"/>
<keyword evidence="11" id="KW-1185">Reference proteome</keyword>
<dbReference type="SMART" id="SM00159">
    <property type="entry name" value="PTX"/>
    <property type="match status" value="1"/>
</dbReference>
<evidence type="ECO:0000256" key="2">
    <source>
        <dbReference type="ARBA" id="ARBA00004613"/>
    </source>
</evidence>
<keyword evidence="5" id="KW-0732">Signal</keyword>
<evidence type="ECO:0000256" key="3">
    <source>
        <dbReference type="ARBA" id="ARBA00022525"/>
    </source>
</evidence>
<reference evidence="10" key="2">
    <citation type="submission" date="2025-08" db="UniProtKB">
        <authorList>
            <consortium name="Ensembl"/>
        </authorList>
    </citation>
    <scope>IDENTIFICATION</scope>
</reference>
<dbReference type="Pfam" id="PF00354">
    <property type="entry name" value="Pentaxin"/>
    <property type="match status" value="1"/>
</dbReference>
<accession>A0A452HAA5</accession>
<keyword evidence="3" id="KW-0964">Secreted</keyword>
<evidence type="ECO:0000313" key="11">
    <source>
        <dbReference type="Proteomes" id="UP000291020"/>
    </source>
</evidence>
<evidence type="ECO:0000259" key="9">
    <source>
        <dbReference type="SMART" id="SM00159"/>
    </source>
</evidence>
<evidence type="ECO:0000313" key="10">
    <source>
        <dbReference type="Ensembl" id="ENSGAGP00000011636.1"/>
    </source>
</evidence>
<evidence type="ECO:0000256" key="7">
    <source>
        <dbReference type="ARBA" id="ARBA00023157"/>
    </source>
</evidence>
<dbReference type="InterPro" id="IPR001759">
    <property type="entry name" value="PTX_dom"/>
</dbReference>
<dbReference type="STRING" id="38772.ENSGAGP00000011636"/>
<comment type="subcellular location">
    <subcellularLocation>
        <location evidence="2">Secreted</location>
    </subcellularLocation>
</comment>
<dbReference type="Ensembl" id="ENSGAGT00000013331.1">
    <property type="protein sequence ID" value="ENSGAGP00000011636.1"/>
    <property type="gene ID" value="ENSGAGG00000008985.1"/>
</dbReference>
<dbReference type="InterPro" id="IPR013320">
    <property type="entry name" value="ConA-like_dom_sf"/>
</dbReference>
<name>A0A452HAA5_9SAUR</name>
<reference evidence="11" key="1">
    <citation type="journal article" date="2017" name="PLoS ONE">
        <title>The Agassiz's desert tortoise genome provides a resource for the conservation of a threatened species.</title>
        <authorList>
            <person name="Tollis M."/>
            <person name="DeNardo D.F."/>
            <person name="Cornelius J.A."/>
            <person name="Dolby G.A."/>
            <person name="Edwards T."/>
            <person name="Henen B.T."/>
            <person name="Karl A.E."/>
            <person name="Murphy R.W."/>
            <person name="Kusumi K."/>
        </authorList>
    </citation>
    <scope>NUCLEOTIDE SEQUENCE [LARGE SCALE GENOMIC DNA]</scope>
</reference>
<dbReference type="GO" id="GO:0045087">
    <property type="term" value="P:innate immune response"/>
    <property type="evidence" value="ECO:0007669"/>
    <property type="project" value="TreeGrafter"/>
</dbReference>
<comment type="cofactor">
    <cofactor evidence="1">
        <name>Ca(2+)</name>
        <dbReference type="ChEBI" id="CHEBI:29108"/>
    </cofactor>
</comment>
<dbReference type="Gene3D" id="2.60.120.200">
    <property type="match status" value="1"/>
</dbReference>
<dbReference type="SUPFAM" id="SSF49899">
    <property type="entry name" value="Concanavalin A-like lectins/glucanases"/>
    <property type="match status" value="1"/>
</dbReference>
<feature type="domain" description="Pentraxin (PTX)" evidence="9">
    <location>
        <begin position="13"/>
        <end position="184"/>
    </location>
</feature>
<keyword evidence="4" id="KW-0479">Metal-binding</keyword>
<dbReference type="GO" id="GO:0005615">
    <property type="term" value="C:extracellular space"/>
    <property type="evidence" value="ECO:0007669"/>
    <property type="project" value="TreeGrafter"/>
</dbReference>
<evidence type="ECO:0000256" key="6">
    <source>
        <dbReference type="ARBA" id="ARBA00022837"/>
    </source>
</evidence>
<evidence type="ECO:0000256" key="8">
    <source>
        <dbReference type="ARBA" id="ARBA00038102"/>
    </source>
</evidence>
<dbReference type="PANTHER" id="PTHR45869">
    <property type="entry name" value="C-REACTIVE PROTEIN-RELATED"/>
    <property type="match status" value="1"/>
</dbReference>
<organism evidence="10 11">
    <name type="scientific">Gopherus agassizii</name>
    <name type="common">Agassiz's desert tortoise</name>
    <dbReference type="NCBI Taxonomy" id="38772"/>
    <lineage>
        <taxon>Eukaryota</taxon>
        <taxon>Metazoa</taxon>
        <taxon>Chordata</taxon>
        <taxon>Craniata</taxon>
        <taxon>Vertebrata</taxon>
        <taxon>Euteleostomi</taxon>
        <taxon>Archelosauria</taxon>
        <taxon>Testudinata</taxon>
        <taxon>Testudines</taxon>
        <taxon>Cryptodira</taxon>
        <taxon>Durocryptodira</taxon>
        <taxon>Testudinoidea</taxon>
        <taxon>Testudinidae</taxon>
        <taxon>Gopherus</taxon>
    </lineage>
</organism>
<proteinExistence type="inferred from homology"/>
<dbReference type="GO" id="GO:0001849">
    <property type="term" value="F:complement component C1q complex binding"/>
    <property type="evidence" value="ECO:0007669"/>
    <property type="project" value="TreeGrafter"/>
</dbReference>
<comment type="similarity">
    <text evidence="8">Belongs to the pentraxin family.</text>
</comment>
<reference evidence="10" key="3">
    <citation type="submission" date="2025-09" db="UniProtKB">
        <authorList>
            <consortium name="Ensembl"/>
        </authorList>
    </citation>
    <scope>IDENTIFICATION</scope>
</reference>